<dbReference type="GO" id="GO:0006355">
    <property type="term" value="P:regulation of DNA-templated transcription"/>
    <property type="evidence" value="ECO:0007669"/>
    <property type="project" value="InterPro"/>
</dbReference>
<reference evidence="2" key="1">
    <citation type="journal article" name="Microorganisms">
        <title>Unravelling the Features of Success of VIM-Producing ST111 and ST235 Pseudomonas aeruginosa in a Greek Hospital.</title>
        <authorList>
            <person name="Papagiannitsis C.C."/>
            <person name="Verra A."/>
            <person name="Galani V."/>
            <person name="Xitsas S."/>
            <person name="Bitar I."/>
            <person name="Hrabak J."/>
            <person name="Petinaki E."/>
        </authorList>
    </citation>
    <scope>NUCLEOTIDE SEQUENCE</scope>
    <source>
        <strain evidence="2">Pae9047-Lar</strain>
    </source>
</reference>
<dbReference type="AlphaFoldDB" id="A0A894XA12"/>
<sequence>MAVGAGVDGMSRTDPQFKLRMPLALRARVEQAAKASMRSLNAELVFRVEQSFEGVEVARVLSSNPINALLGFLEGYLLHAAEHPSEPFDRALMLIDDLMDAGYLSQPEESYLSDLRVEALAWGRARQDKEEADHVVSELPAPNPRPGLRLLCVLVRKAGHPIAQPVAVSGLPAPWAALSGRWPLALPSPFLLRETRPVPASAEVLARCVRQRETHARRSTAQTFRSGVTAL</sequence>
<evidence type="ECO:0000259" key="1">
    <source>
        <dbReference type="Pfam" id="PF03869"/>
    </source>
</evidence>
<dbReference type="InterPro" id="IPR005569">
    <property type="entry name" value="Arc_DNA-bd_dom"/>
</dbReference>
<feature type="domain" description="Arc-like DNA binding" evidence="1">
    <location>
        <begin position="11"/>
        <end position="52"/>
    </location>
</feature>
<dbReference type="EMBL" id="MT437279">
    <property type="protein sequence ID" value="QRX85433.1"/>
    <property type="molecule type" value="Genomic_DNA"/>
</dbReference>
<dbReference type="SUPFAM" id="SSF47598">
    <property type="entry name" value="Ribbon-helix-helix"/>
    <property type="match status" value="1"/>
</dbReference>
<dbReference type="InterPro" id="IPR013321">
    <property type="entry name" value="Arc_rbn_hlx_hlx"/>
</dbReference>
<accession>A0A894XA12</accession>
<dbReference type="Pfam" id="PF03869">
    <property type="entry name" value="Arc"/>
    <property type="match status" value="1"/>
</dbReference>
<organism evidence="2">
    <name type="scientific">Pseudomonas aeruginosa</name>
    <dbReference type="NCBI Taxonomy" id="287"/>
    <lineage>
        <taxon>Bacteria</taxon>
        <taxon>Pseudomonadati</taxon>
        <taxon>Pseudomonadota</taxon>
        <taxon>Gammaproteobacteria</taxon>
        <taxon>Pseudomonadales</taxon>
        <taxon>Pseudomonadaceae</taxon>
        <taxon>Pseudomonas</taxon>
    </lineage>
</organism>
<dbReference type="GO" id="GO:0003677">
    <property type="term" value="F:DNA binding"/>
    <property type="evidence" value="ECO:0007669"/>
    <property type="project" value="InterPro"/>
</dbReference>
<name>A0A894XA12_PSEAI</name>
<dbReference type="Gene3D" id="1.10.1220.10">
    <property type="entry name" value="Met repressor-like"/>
    <property type="match status" value="1"/>
</dbReference>
<protein>
    <recommendedName>
        <fullName evidence="1">Arc-like DNA binding domain-containing protein</fullName>
    </recommendedName>
</protein>
<dbReference type="InterPro" id="IPR010985">
    <property type="entry name" value="Ribbon_hlx_hlx"/>
</dbReference>
<evidence type="ECO:0000313" key="2">
    <source>
        <dbReference type="EMBL" id="QRX85433.1"/>
    </source>
</evidence>
<proteinExistence type="predicted"/>